<dbReference type="InterPro" id="IPR018097">
    <property type="entry name" value="EGF_Ca-bd_CS"/>
</dbReference>
<dbReference type="SUPFAM" id="SSF52025">
    <property type="entry name" value="PA domain"/>
    <property type="match status" value="1"/>
</dbReference>
<dbReference type="SMART" id="SM00179">
    <property type="entry name" value="EGF_CA"/>
    <property type="match status" value="1"/>
</dbReference>
<keyword evidence="5 18" id="KW-0812">Transmembrane</keyword>
<evidence type="ECO:0000256" key="1">
    <source>
        <dbReference type="ARBA" id="ARBA00004614"/>
    </source>
</evidence>
<dbReference type="GO" id="GO:0005509">
    <property type="term" value="F:calcium ion binding"/>
    <property type="evidence" value="ECO:0007669"/>
    <property type="project" value="InterPro"/>
</dbReference>
<comment type="caution">
    <text evidence="20">The sequence shown here is derived from an EMBL/GenBank/DDBJ whole genome shotgun (WGS) entry which is preliminary data.</text>
</comment>
<keyword evidence="15" id="KW-0968">Cytoplasmic vesicle</keyword>
<keyword evidence="4" id="KW-0245">EGF-like domain</keyword>
<feature type="transmembrane region" description="Helical" evidence="18">
    <location>
        <begin position="508"/>
        <end position="530"/>
    </location>
</feature>
<keyword evidence="12 18" id="KW-0472">Membrane</keyword>
<comment type="similarity">
    <text evidence="2">Belongs to the VSR (BP-80) family.</text>
</comment>
<reference evidence="20" key="2">
    <citation type="journal article" date="2024" name="Plant">
        <title>Genomic evolution and insights into agronomic trait innovations of Sesamum species.</title>
        <authorList>
            <person name="Miao H."/>
            <person name="Wang L."/>
            <person name="Qu L."/>
            <person name="Liu H."/>
            <person name="Sun Y."/>
            <person name="Le M."/>
            <person name="Wang Q."/>
            <person name="Wei S."/>
            <person name="Zheng Y."/>
            <person name="Lin W."/>
            <person name="Duan Y."/>
            <person name="Cao H."/>
            <person name="Xiong S."/>
            <person name="Wang X."/>
            <person name="Wei L."/>
            <person name="Li C."/>
            <person name="Ma Q."/>
            <person name="Ju M."/>
            <person name="Zhao R."/>
            <person name="Li G."/>
            <person name="Mu C."/>
            <person name="Tian Q."/>
            <person name="Mei H."/>
            <person name="Zhang T."/>
            <person name="Gao T."/>
            <person name="Zhang H."/>
        </authorList>
    </citation>
    <scope>NUCLEOTIDE SEQUENCE</scope>
    <source>
        <strain evidence="20">3651</strain>
    </source>
</reference>
<keyword evidence="21" id="KW-1185">Reference proteome</keyword>
<dbReference type="PANTHER" id="PTHR22702">
    <property type="entry name" value="PROTEASE-ASSOCIATED DOMAIN-CONTAINING PROTEIN"/>
    <property type="match status" value="1"/>
</dbReference>
<evidence type="ECO:0000259" key="19">
    <source>
        <dbReference type="SMART" id="SM00179"/>
    </source>
</evidence>
<evidence type="ECO:0000256" key="11">
    <source>
        <dbReference type="ARBA" id="ARBA00023034"/>
    </source>
</evidence>
<dbReference type="Pfam" id="PF25011">
    <property type="entry name" value="VSR_TRX"/>
    <property type="match status" value="1"/>
</dbReference>
<comment type="subcellular location">
    <subcellularLocation>
        <location evidence="16">Cytoplasmic vesicle</location>
        <location evidence="16">Clathrin-coated vesicle membrane</location>
        <topology evidence="16">Single-pass type I membrane protein</topology>
    </subcellularLocation>
    <subcellularLocation>
        <location evidence="1">Golgi apparatus membrane</location>
        <topology evidence="1">Single-pass type I membrane protein</topology>
    </subcellularLocation>
    <subcellularLocation>
        <location evidence="17">Prevacuolar compartment membrane</location>
        <topology evidence="17">Single-pass type I membrane protein</topology>
    </subcellularLocation>
</comment>
<keyword evidence="11" id="KW-0333">Golgi apparatus</keyword>
<keyword evidence="6" id="KW-0732">Signal</keyword>
<evidence type="ECO:0000256" key="8">
    <source>
        <dbReference type="ARBA" id="ARBA00022837"/>
    </source>
</evidence>
<evidence type="ECO:0000313" key="21">
    <source>
        <dbReference type="Proteomes" id="UP001293254"/>
    </source>
</evidence>
<proteinExistence type="inferred from homology"/>
<keyword evidence="3" id="KW-0813">Transport</keyword>
<dbReference type="InterPro" id="IPR056858">
    <property type="entry name" value="VSR_TRX"/>
</dbReference>
<dbReference type="PANTHER" id="PTHR22702:SF1">
    <property type="entry name" value="PROTEASE-ASSOCIATED DOMAIN-CONTAINING PROTEIN 1"/>
    <property type="match status" value="1"/>
</dbReference>
<evidence type="ECO:0000256" key="6">
    <source>
        <dbReference type="ARBA" id="ARBA00022729"/>
    </source>
</evidence>
<dbReference type="GO" id="GO:0000139">
    <property type="term" value="C:Golgi membrane"/>
    <property type="evidence" value="ECO:0007669"/>
    <property type="project" value="UniProtKB-SubCell"/>
</dbReference>
<evidence type="ECO:0000256" key="3">
    <source>
        <dbReference type="ARBA" id="ARBA00022448"/>
    </source>
</evidence>
<evidence type="ECO:0000256" key="7">
    <source>
        <dbReference type="ARBA" id="ARBA00022737"/>
    </source>
</evidence>
<keyword evidence="10 18" id="KW-1133">Transmembrane helix</keyword>
<dbReference type="CDD" id="cd00054">
    <property type="entry name" value="EGF_CA"/>
    <property type="match status" value="1"/>
</dbReference>
<dbReference type="Pfam" id="PF02225">
    <property type="entry name" value="PA"/>
    <property type="match status" value="1"/>
</dbReference>
<evidence type="ECO:0000256" key="10">
    <source>
        <dbReference type="ARBA" id="ARBA00022989"/>
    </source>
</evidence>
<dbReference type="FunFam" id="3.50.30.30:FF:000001">
    <property type="entry name" value="Vacuolar-sorting receptor 1"/>
    <property type="match status" value="1"/>
</dbReference>
<dbReference type="GO" id="GO:0015031">
    <property type="term" value="P:protein transport"/>
    <property type="evidence" value="ECO:0007669"/>
    <property type="project" value="UniProtKB-KW"/>
</dbReference>
<keyword evidence="8" id="KW-0106">Calcium</keyword>
<dbReference type="Gene3D" id="2.10.25.10">
    <property type="entry name" value="Laminin"/>
    <property type="match status" value="2"/>
</dbReference>
<feature type="transmembrane region" description="Helical" evidence="18">
    <location>
        <begin position="12"/>
        <end position="30"/>
    </location>
</feature>
<evidence type="ECO:0000256" key="15">
    <source>
        <dbReference type="ARBA" id="ARBA00023329"/>
    </source>
</evidence>
<dbReference type="CDD" id="cd02125">
    <property type="entry name" value="PA_VSR"/>
    <property type="match status" value="1"/>
</dbReference>
<evidence type="ECO:0000256" key="18">
    <source>
        <dbReference type="SAM" id="Phobius"/>
    </source>
</evidence>
<dbReference type="InterPro" id="IPR046450">
    <property type="entry name" value="PA_dom_sf"/>
</dbReference>
<dbReference type="InterPro" id="IPR003137">
    <property type="entry name" value="PA_domain"/>
</dbReference>
<dbReference type="AlphaFoldDB" id="A0AAE2CJB1"/>
<evidence type="ECO:0000256" key="2">
    <source>
        <dbReference type="ARBA" id="ARBA00007038"/>
    </source>
</evidence>
<accession>A0AAE2CJB1</accession>
<name>A0AAE2CJB1_9LAMI</name>
<evidence type="ECO:0000256" key="17">
    <source>
        <dbReference type="ARBA" id="ARBA00043947"/>
    </source>
</evidence>
<evidence type="ECO:0000256" key="16">
    <source>
        <dbReference type="ARBA" id="ARBA00029430"/>
    </source>
</evidence>
<evidence type="ECO:0000256" key="13">
    <source>
        <dbReference type="ARBA" id="ARBA00023157"/>
    </source>
</evidence>
<evidence type="ECO:0000256" key="9">
    <source>
        <dbReference type="ARBA" id="ARBA00022927"/>
    </source>
</evidence>
<gene>
    <name evidence="20" type="ORF">Salat_1619700</name>
</gene>
<keyword evidence="7" id="KW-0677">Repeat</keyword>
<dbReference type="InterPro" id="IPR001881">
    <property type="entry name" value="EGF-like_Ca-bd_dom"/>
</dbReference>
<dbReference type="GO" id="GO:0030665">
    <property type="term" value="C:clathrin-coated vesicle membrane"/>
    <property type="evidence" value="ECO:0007669"/>
    <property type="project" value="UniProtKB-SubCell"/>
</dbReference>
<dbReference type="PROSITE" id="PS01187">
    <property type="entry name" value="EGF_CA"/>
    <property type="match status" value="1"/>
</dbReference>
<dbReference type="Proteomes" id="UP001293254">
    <property type="component" value="Unassembled WGS sequence"/>
</dbReference>
<keyword evidence="14" id="KW-0325">Glycoprotein</keyword>
<dbReference type="Gene3D" id="3.50.30.30">
    <property type="match status" value="1"/>
</dbReference>
<keyword evidence="9" id="KW-0653">Protein transport</keyword>
<evidence type="ECO:0000256" key="5">
    <source>
        <dbReference type="ARBA" id="ARBA00022692"/>
    </source>
</evidence>
<evidence type="ECO:0000313" key="20">
    <source>
        <dbReference type="EMBL" id="KAK4424263.1"/>
    </source>
</evidence>
<keyword evidence="20" id="KW-0675">Receptor</keyword>
<reference evidence="20" key="1">
    <citation type="submission" date="2020-06" db="EMBL/GenBank/DDBJ databases">
        <authorList>
            <person name="Li T."/>
            <person name="Hu X."/>
            <person name="Zhang T."/>
            <person name="Song X."/>
            <person name="Zhang H."/>
            <person name="Dai N."/>
            <person name="Sheng W."/>
            <person name="Hou X."/>
            <person name="Wei L."/>
        </authorList>
    </citation>
    <scope>NUCLEOTIDE SEQUENCE</scope>
    <source>
        <strain evidence="20">3651</strain>
        <tissue evidence="20">Leaf</tissue>
    </source>
</reference>
<evidence type="ECO:0000256" key="4">
    <source>
        <dbReference type="ARBA" id="ARBA00022536"/>
    </source>
</evidence>
<keyword evidence="13" id="KW-1015">Disulfide bond</keyword>
<organism evidence="20 21">
    <name type="scientific">Sesamum alatum</name>
    <dbReference type="NCBI Taxonomy" id="300844"/>
    <lineage>
        <taxon>Eukaryota</taxon>
        <taxon>Viridiplantae</taxon>
        <taxon>Streptophyta</taxon>
        <taxon>Embryophyta</taxon>
        <taxon>Tracheophyta</taxon>
        <taxon>Spermatophyta</taxon>
        <taxon>Magnoliopsida</taxon>
        <taxon>eudicotyledons</taxon>
        <taxon>Gunneridae</taxon>
        <taxon>Pentapetalae</taxon>
        <taxon>asterids</taxon>
        <taxon>lamiids</taxon>
        <taxon>Lamiales</taxon>
        <taxon>Pedaliaceae</taxon>
        <taxon>Sesamum</taxon>
    </lineage>
</organism>
<sequence>MGLSIRLKAANLLGFWLLIFTEVVVGRFVVEKNSLRVTSPESIKGTHDSAIGNFGIPQYGGSMAGTVVYPKDNRKGCKNFDDFGISFKAKPGAMPNFVLVDRGDCFFALKVWNAQNAGAAAVLVADDLDEPLITMDSPEEDAASAKYIVNITIPSALVDKSFGEKLKKANSGGDMVNVNLDWREAVPHPDDRVEYELWSNSNDECGVKCDMLMEFVKDFKGAAQILEKGGYTQFTPHYITWYCPQAFTVSKQCKSQCINHGRYCAPDPEQDFSTGYEGKDVVLENLRQLCVFRVANETKKPWIWWDYVTDFQIRCPMKEKKYNKECADGVIRSLGLDLKKIEKCMGDPGADSDNPVLKEEQDAQIGKGSRGDVTILPTLVVNNRQYRGKLEKGAVLKALCAGFEETTEPSVCLTGDVETNECLENNGGCWQDTTANITACKDTFRGRVCECPVVNDIDECKEKKACQCPECSCKNTWGSYECACSGDLLYIREHDTCISKTTAEVKSAWTAVWIILIGLAMAAGGAYLVYKYRLRSYMDSEIRAIMAQYMPLDSQNEVPNHVHDDRA</sequence>
<protein>
    <submittedName>
        <fullName evidence="20">Vacuolar-sorting receptor 3</fullName>
    </submittedName>
</protein>
<feature type="domain" description="EGF-like calcium-binding" evidence="19">
    <location>
        <begin position="456"/>
        <end position="498"/>
    </location>
</feature>
<evidence type="ECO:0000256" key="14">
    <source>
        <dbReference type="ARBA" id="ARBA00023180"/>
    </source>
</evidence>
<evidence type="ECO:0000256" key="12">
    <source>
        <dbReference type="ARBA" id="ARBA00023136"/>
    </source>
</evidence>
<dbReference type="EMBL" id="JACGWO010000006">
    <property type="protein sequence ID" value="KAK4424263.1"/>
    <property type="molecule type" value="Genomic_DNA"/>
</dbReference>